<evidence type="ECO:0000256" key="4">
    <source>
        <dbReference type="ARBA" id="ARBA00023284"/>
    </source>
</evidence>
<accession>A0A1E5H852</accession>
<dbReference type="GO" id="GO:0016491">
    <property type="term" value="F:oxidoreductase activity"/>
    <property type="evidence" value="ECO:0007669"/>
    <property type="project" value="UniProtKB-KW"/>
</dbReference>
<dbReference type="AlphaFoldDB" id="A0A1E5H852"/>
<keyword evidence="7" id="KW-1185">Reference proteome</keyword>
<evidence type="ECO:0000256" key="2">
    <source>
        <dbReference type="ARBA" id="ARBA00023002"/>
    </source>
</evidence>
<protein>
    <submittedName>
        <fullName evidence="6">Thioredoxin</fullName>
    </submittedName>
</protein>
<dbReference type="PANTHER" id="PTHR13887:SF14">
    <property type="entry name" value="DISULFIDE BOND FORMATION PROTEIN D"/>
    <property type="match status" value="1"/>
</dbReference>
<evidence type="ECO:0000313" key="7">
    <source>
        <dbReference type="Proteomes" id="UP000095094"/>
    </source>
</evidence>
<dbReference type="InterPro" id="IPR036249">
    <property type="entry name" value="Thioredoxin-like_sf"/>
</dbReference>
<dbReference type="SUPFAM" id="SSF52833">
    <property type="entry name" value="Thioredoxin-like"/>
    <property type="match status" value="1"/>
</dbReference>
<dbReference type="Pfam" id="PF01323">
    <property type="entry name" value="DSBA"/>
    <property type="match status" value="1"/>
</dbReference>
<keyword evidence="3" id="KW-1015">Disulfide bond</keyword>
<evidence type="ECO:0000313" key="6">
    <source>
        <dbReference type="EMBL" id="OEG20810.1"/>
    </source>
</evidence>
<evidence type="ECO:0000256" key="1">
    <source>
        <dbReference type="ARBA" id="ARBA00022729"/>
    </source>
</evidence>
<dbReference type="EMBL" id="MIJY01000001">
    <property type="protein sequence ID" value="OEG20810.1"/>
    <property type="molecule type" value="Genomic_DNA"/>
</dbReference>
<dbReference type="InterPro" id="IPR001853">
    <property type="entry name" value="DSBA-like_thioredoxin_dom"/>
</dbReference>
<sequence>MTIEFFHDVICSFCFPMSYRMRQVQKEMSDINIVHCSFALAWEPEHLAQMFGSREQAKKEILSHWTQANQNDDLHRFNISGMEQADFPFPTSKNGLIAAKAARIIAGEEGYWQIFDALQEALFVHNQNIEDLNVISSIVQKSTLDFEQWQQAFHDPKTLALVESDFQLADKYQLSGVPALIVNGKYLINGAQPLEQIIQALKTIQEKEAPIIEVIDTNQPSDASCTMENGKWICKD</sequence>
<dbReference type="Proteomes" id="UP000095094">
    <property type="component" value="Unassembled WGS sequence"/>
</dbReference>
<dbReference type="Gene3D" id="3.40.30.10">
    <property type="entry name" value="Glutaredoxin"/>
    <property type="match status" value="1"/>
</dbReference>
<keyword evidence="1" id="KW-0732">Signal</keyword>
<dbReference type="PANTHER" id="PTHR13887">
    <property type="entry name" value="GLUTATHIONE S-TRANSFERASE KAPPA"/>
    <property type="match status" value="1"/>
</dbReference>
<comment type="caution">
    <text evidence="6">The sequence shown here is derived from an EMBL/GenBank/DDBJ whole genome shotgun (WGS) entry which is preliminary data.</text>
</comment>
<name>A0A1E5H852_9ENTE</name>
<gene>
    <name evidence="6" type="ORF">BCR25_00960</name>
</gene>
<keyword evidence="4" id="KW-0676">Redox-active center</keyword>
<evidence type="ECO:0000256" key="3">
    <source>
        <dbReference type="ARBA" id="ARBA00023157"/>
    </source>
</evidence>
<reference evidence="7" key="1">
    <citation type="submission" date="2016-09" db="EMBL/GenBank/DDBJ databases">
        <authorList>
            <person name="Gulvik C.A."/>
        </authorList>
    </citation>
    <scope>NUCLEOTIDE SEQUENCE [LARGE SCALE GENOMIC DNA]</scope>
    <source>
        <strain evidence="7">LMG 8895</strain>
    </source>
</reference>
<evidence type="ECO:0000259" key="5">
    <source>
        <dbReference type="Pfam" id="PF01323"/>
    </source>
</evidence>
<feature type="domain" description="DSBA-like thioredoxin" evidence="5">
    <location>
        <begin position="2"/>
        <end position="201"/>
    </location>
</feature>
<organism evidence="6 7">
    <name type="scientific">Enterococcus termitis</name>
    <dbReference type="NCBI Taxonomy" id="332950"/>
    <lineage>
        <taxon>Bacteria</taxon>
        <taxon>Bacillati</taxon>
        <taxon>Bacillota</taxon>
        <taxon>Bacilli</taxon>
        <taxon>Lactobacillales</taxon>
        <taxon>Enterococcaceae</taxon>
        <taxon>Enterococcus</taxon>
    </lineage>
</organism>
<keyword evidence="2" id="KW-0560">Oxidoreductase</keyword>
<proteinExistence type="predicted"/>